<dbReference type="InterPro" id="IPR013783">
    <property type="entry name" value="Ig-like_fold"/>
</dbReference>
<name>A0A5M6DFY5_9BACT</name>
<gene>
    <name evidence="1" type="ORF">F0145_11085</name>
</gene>
<evidence type="ECO:0000313" key="2">
    <source>
        <dbReference type="Proteomes" id="UP000323426"/>
    </source>
</evidence>
<reference evidence="1 2" key="1">
    <citation type="submission" date="2019-09" db="EMBL/GenBank/DDBJ databases">
        <title>Genome sequence and assembly of Adhaeribacter sp.</title>
        <authorList>
            <person name="Chhetri G."/>
        </authorList>
    </citation>
    <scope>NUCLEOTIDE SEQUENCE [LARGE SCALE GENOMIC DNA]</scope>
    <source>
        <strain evidence="1 2">DK36</strain>
    </source>
</reference>
<organism evidence="1 2">
    <name type="scientific">Adhaeribacter rhizoryzae</name>
    <dbReference type="NCBI Taxonomy" id="2607907"/>
    <lineage>
        <taxon>Bacteria</taxon>
        <taxon>Pseudomonadati</taxon>
        <taxon>Bacteroidota</taxon>
        <taxon>Cytophagia</taxon>
        <taxon>Cytophagales</taxon>
        <taxon>Hymenobacteraceae</taxon>
        <taxon>Adhaeribacter</taxon>
    </lineage>
</organism>
<dbReference type="AlphaFoldDB" id="A0A5M6DFY5"/>
<protein>
    <submittedName>
        <fullName evidence="1">Lipocalin family protein</fullName>
    </submittedName>
</protein>
<dbReference type="EMBL" id="VWSF01000007">
    <property type="protein sequence ID" value="KAA5546428.1"/>
    <property type="molecule type" value="Genomic_DNA"/>
</dbReference>
<accession>A0A5M6DFY5</accession>
<comment type="caution">
    <text evidence="1">The sequence shown here is derived from an EMBL/GenBank/DDBJ whole genome shotgun (WGS) entry which is preliminary data.</text>
</comment>
<proteinExistence type="predicted"/>
<dbReference type="Gene3D" id="2.60.40.10">
    <property type="entry name" value="Immunoglobulins"/>
    <property type="match status" value="1"/>
</dbReference>
<keyword evidence="2" id="KW-1185">Reference proteome</keyword>
<sequence>MKHFYALRRNYSSLLTLLLLVVALFNGCSEIENKPSTPPDPNFTAESTHIQTFEVVTLKAKKPVGTHTKGTLGNISVDLIKTSDSTLTFIVPDIANGEHLLKFDAAALNFTVTQTLPVDADKLFNNLFGNFNSRVAALTTTSEAQQEEVKQMNQFRENLAKGLNALSAEQKQQTMLFFEANKEAFNSFSTYVTINLNAATTLRLMNVNKQTDCPQTDYKSFYECTSANLANSYAQFKGSTKKMLEMLSMASVMGGVALKLSALGPVALGITAVGMSLPLTMALYLGVTEVWPAWLKLRDDTKAFLKAPWIFRQELFEKMNISFQTDKDEDLNLDAGFRTLSAADNQNTETNYIPRSSISFLNIFARVNTYWDKLNALFGELPTFQPGERLISLATENIQITAISNSQVQLVSKAGESARFKSLSGKDESFDFKIKVTKEGFTQEKVVNAQVTGLKVYAETIESYIGHLQPFAITDRRAFVPLQVKVKDAAGKLLAGVQVEWRIKSGGGKLYSVQTASVQNTATSLSRSGWVDDDGIASIEFYPGNDGIQEVEAITRKKDGSLVSGSPVSFKMGAPILGKWNLVSYKTQFESAGWKAREIGSGNYINLTTDTYTNGQMIYSDFFDGNTSKGGFTISGHRSAPTTYFLGFDNKSSKPACINGTYTIKSLTATEMILEGSFKVERNGSYYNQYEEVIFKR</sequence>
<dbReference type="Proteomes" id="UP000323426">
    <property type="component" value="Unassembled WGS sequence"/>
</dbReference>
<dbReference type="RefSeq" id="WP_150088475.1">
    <property type="nucleotide sequence ID" value="NZ_VWSF01000007.1"/>
</dbReference>
<evidence type="ECO:0000313" key="1">
    <source>
        <dbReference type="EMBL" id="KAA5546428.1"/>
    </source>
</evidence>